<accession>A0A0R0HPU1</accession>
<proteinExistence type="predicted"/>
<dbReference type="SMR" id="A0A0R0HPU1"/>
<dbReference type="Gramene" id="KRH29699">
    <property type="protein sequence ID" value="KRH29699"/>
    <property type="gene ID" value="GLYMA_11G132400"/>
</dbReference>
<dbReference type="EnsemblPlants" id="KRH29699">
    <property type="protein sequence ID" value="KRH29699"/>
    <property type="gene ID" value="GLYMA_11G132400"/>
</dbReference>
<dbReference type="EMBL" id="CM000844">
    <property type="protein sequence ID" value="KRH29699.1"/>
    <property type="molecule type" value="Genomic_DNA"/>
</dbReference>
<dbReference type="Proteomes" id="UP000008827">
    <property type="component" value="Chromosome 11"/>
</dbReference>
<organism evidence="1">
    <name type="scientific">Glycine max</name>
    <name type="common">Soybean</name>
    <name type="synonym">Glycine hispida</name>
    <dbReference type="NCBI Taxonomy" id="3847"/>
    <lineage>
        <taxon>Eukaryota</taxon>
        <taxon>Viridiplantae</taxon>
        <taxon>Streptophyta</taxon>
        <taxon>Embryophyta</taxon>
        <taxon>Tracheophyta</taxon>
        <taxon>Spermatophyta</taxon>
        <taxon>Magnoliopsida</taxon>
        <taxon>eudicotyledons</taxon>
        <taxon>Gunneridae</taxon>
        <taxon>Pentapetalae</taxon>
        <taxon>rosids</taxon>
        <taxon>fabids</taxon>
        <taxon>Fabales</taxon>
        <taxon>Fabaceae</taxon>
        <taxon>Papilionoideae</taxon>
        <taxon>50 kb inversion clade</taxon>
        <taxon>NPAAA clade</taxon>
        <taxon>indigoferoid/millettioid clade</taxon>
        <taxon>Phaseoleae</taxon>
        <taxon>Glycine</taxon>
        <taxon>Glycine subgen. Soja</taxon>
    </lineage>
</organism>
<keyword evidence="3" id="KW-1185">Reference proteome</keyword>
<evidence type="ECO:0000313" key="2">
    <source>
        <dbReference type="EnsemblPlants" id="KRH29699"/>
    </source>
</evidence>
<reference evidence="1 2" key="1">
    <citation type="journal article" date="2010" name="Nature">
        <title>Genome sequence of the palaeopolyploid soybean.</title>
        <authorList>
            <person name="Schmutz J."/>
            <person name="Cannon S.B."/>
            <person name="Schlueter J."/>
            <person name="Ma J."/>
            <person name="Mitros T."/>
            <person name="Nelson W."/>
            <person name="Hyten D.L."/>
            <person name="Song Q."/>
            <person name="Thelen J.J."/>
            <person name="Cheng J."/>
            <person name="Xu D."/>
            <person name="Hellsten U."/>
            <person name="May G.D."/>
            <person name="Yu Y."/>
            <person name="Sakurai T."/>
            <person name="Umezawa T."/>
            <person name="Bhattacharyya M.K."/>
            <person name="Sandhu D."/>
            <person name="Valliyodan B."/>
            <person name="Lindquist E."/>
            <person name="Peto M."/>
            <person name="Grant D."/>
            <person name="Shu S."/>
            <person name="Goodstein D."/>
            <person name="Barry K."/>
            <person name="Futrell-Griggs M."/>
            <person name="Abernathy B."/>
            <person name="Du J."/>
            <person name="Tian Z."/>
            <person name="Zhu L."/>
            <person name="Gill N."/>
            <person name="Joshi T."/>
            <person name="Libault M."/>
            <person name="Sethuraman A."/>
            <person name="Zhang X.-C."/>
            <person name="Shinozaki K."/>
            <person name="Nguyen H.T."/>
            <person name="Wing R.A."/>
            <person name="Cregan P."/>
            <person name="Specht J."/>
            <person name="Grimwood J."/>
            <person name="Rokhsar D."/>
            <person name="Stacey G."/>
            <person name="Shoemaker R.C."/>
            <person name="Jackson S.A."/>
        </authorList>
    </citation>
    <scope>NUCLEOTIDE SEQUENCE</scope>
    <source>
        <strain evidence="2">cv. Williams 82</strain>
        <tissue evidence="1">Callus</tissue>
    </source>
</reference>
<gene>
    <name evidence="1" type="ORF">GLYMA_11G132400</name>
</gene>
<name>A0A0R0HPU1_SOYBN</name>
<dbReference type="AlphaFoldDB" id="A0A0R0HPU1"/>
<dbReference type="InParanoid" id="A0A0R0HPU1"/>
<protein>
    <submittedName>
        <fullName evidence="1 2">Uncharacterized protein</fullName>
    </submittedName>
</protein>
<reference evidence="2" key="2">
    <citation type="submission" date="2018-02" db="UniProtKB">
        <authorList>
            <consortium name="EnsemblPlants"/>
        </authorList>
    </citation>
    <scope>IDENTIFICATION</scope>
    <source>
        <strain evidence="2">Williams 82</strain>
    </source>
</reference>
<sequence>MLPTLLNDKLIESNVNYEVDCKGVADAISHECKGLVDFHSIISNFKAYLSQLPNSLVSSFKQQANHVAHSPERTSRFYDSCHTFDHVLSCIDSIILDEMS</sequence>
<evidence type="ECO:0000313" key="3">
    <source>
        <dbReference type="Proteomes" id="UP000008827"/>
    </source>
</evidence>
<reference evidence="1" key="3">
    <citation type="submission" date="2018-07" db="EMBL/GenBank/DDBJ databases">
        <title>WGS assembly of Glycine max.</title>
        <authorList>
            <person name="Schmutz J."/>
            <person name="Cannon S."/>
            <person name="Schlueter J."/>
            <person name="Ma J."/>
            <person name="Mitros T."/>
            <person name="Nelson W."/>
            <person name="Hyten D."/>
            <person name="Song Q."/>
            <person name="Thelen J."/>
            <person name="Cheng J."/>
            <person name="Xu D."/>
            <person name="Hellsten U."/>
            <person name="May G."/>
            <person name="Yu Y."/>
            <person name="Sakurai T."/>
            <person name="Umezawa T."/>
            <person name="Bhattacharyya M."/>
            <person name="Sandhu D."/>
            <person name="Valliyodan B."/>
            <person name="Lindquist E."/>
            <person name="Peto M."/>
            <person name="Grant D."/>
            <person name="Shu S."/>
            <person name="Goodstein D."/>
            <person name="Barry K."/>
            <person name="Futrell-Griggs M."/>
            <person name="Abernathy B."/>
            <person name="Du J."/>
            <person name="Tian Z."/>
            <person name="Zhu L."/>
            <person name="Gill N."/>
            <person name="Joshi T."/>
            <person name="Libault M."/>
            <person name="Sethuraman A."/>
            <person name="Zhang X."/>
            <person name="Shinozaki K."/>
            <person name="Nguyen H."/>
            <person name="Wing R."/>
            <person name="Cregan P."/>
            <person name="Specht J."/>
            <person name="Grimwood J."/>
            <person name="Rokhsar D."/>
            <person name="Stacey G."/>
            <person name="Shoemaker R."/>
            <person name="Jackson S."/>
        </authorList>
    </citation>
    <scope>NUCLEOTIDE SEQUENCE</scope>
    <source>
        <tissue evidence="1">Callus</tissue>
    </source>
</reference>
<evidence type="ECO:0000313" key="1">
    <source>
        <dbReference type="EMBL" id="KRH29699.1"/>
    </source>
</evidence>